<evidence type="ECO:0000313" key="9">
    <source>
        <dbReference type="EMBL" id="MFC7199687.1"/>
    </source>
</evidence>
<keyword evidence="2 8" id="KW-1003">Cell membrane</keyword>
<dbReference type="AlphaFoldDB" id="A0ABD5Z3C3"/>
<evidence type="ECO:0000256" key="1">
    <source>
        <dbReference type="ARBA" id="ARBA00004651"/>
    </source>
</evidence>
<keyword evidence="8" id="KW-0406">Ion transport</keyword>
<name>A0ABD5Z3C3_9EURY</name>
<evidence type="ECO:0000256" key="8">
    <source>
        <dbReference type="HAMAP-Rule" id="MF_00454"/>
    </source>
</evidence>
<dbReference type="InterPro" id="IPR003691">
    <property type="entry name" value="FluC"/>
</dbReference>
<feature type="transmembrane region" description="Helical" evidence="8">
    <location>
        <begin position="39"/>
        <end position="55"/>
    </location>
</feature>
<keyword evidence="5 8" id="KW-0472">Membrane</keyword>
<evidence type="ECO:0000256" key="3">
    <source>
        <dbReference type="ARBA" id="ARBA00022692"/>
    </source>
</evidence>
<evidence type="ECO:0000256" key="7">
    <source>
        <dbReference type="ARBA" id="ARBA00035585"/>
    </source>
</evidence>
<feature type="transmembrane region" description="Helical" evidence="8">
    <location>
        <begin position="93"/>
        <end position="114"/>
    </location>
</feature>
<keyword evidence="10" id="KW-1185">Reference proteome</keyword>
<keyword evidence="4 8" id="KW-1133">Transmembrane helix</keyword>
<keyword evidence="8" id="KW-0813">Transport</keyword>
<sequence length="128" mass="13541">MHREHLHRLQVVVFIAVGAFAGANLRHLLAVLVPVPGETFIANVVGCFALGFLVYESEFVGFLSEDFSLLAGTGFLSSFTTYSTFALETLQVSPVLGVVNVVANYGVGFAAVLLGRSLAARFGGESSD</sequence>
<proteinExistence type="inferred from homology"/>
<organism evidence="9 10">
    <name type="scientific">Halospeciosus flavus</name>
    <dbReference type="NCBI Taxonomy" id="3032283"/>
    <lineage>
        <taxon>Archaea</taxon>
        <taxon>Methanobacteriati</taxon>
        <taxon>Methanobacteriota</taxon>
        <taxon>Stenosarchaea group</taxon>
        <taxon>Halobacteria</taxon>
        <taxon>Halobacteriales</taxon>
        <taxon>Halobacteriaceae</taxon>
        <taxon>Halospeciosus</taxon>
    </lineage>
</organism>
<protein>
    <recommendedName>
        <fullName evidence="8">Fluoride-specific ion channel FluC</fullName>
    </recommendedName>
</protein>
<dbReference type="GO" id="GO:0062054">
    <property type="term" value="F:fluoride channel activity"/>
    <property type="evidence" value="ECO:0007669"/>
    <property type="project" value="UniProtKB-UniRule"/>
</dbReference>
<dbReference type="EMBL" id="JBHTAR010000011">
    <property type="protein sequence ID" value="MFC7199687.1"/>
    <property type="molecule type" value="Genomic_DNA"/>
</dbReference>
<dbReference type="GO" id="GO:0140114">
    <property type="term" value="P:cellular detoxification of fluoride"/>
    <property type="evidence" value="ECO:0007669"/>
    <property type="project" value="UniProtKB-UniRule"/>
</dbReference>
<dbReference type="Pfam" id="PF02537">
    <property type="entry name" value="CRCB"/>
    <property type="match status" value="1"/>
</dbReference>
<keyword evidence="8" id="KW-0407">Ion channel</keyword>
<evidence type="ECO:0000256" key="6">
    <source>
        <dbReference type="ARBA" id="ARBA00035120"/>
    </source>
</evidence>
<evidence type="ECO:0000256" key="5">
    <source>
        <dbReference type="ARBA" id="ARBA00023136"/>
    </source>
</evidence>
<comment type="similarity">
    <text evidence="6 8">Belongs to the fluoride channel Fluc/FEX (TC 1.A.43) family.</text>
</comment>
<dbReference type="RefSeq" id="WP_279529614.1">
    <property type="nucleotide sequence ID" value="NZ_CP122312.1"/>
</dbReference>
<comment type="subcellular location">
    <subcellularLocation>
        <location evidence="1 8">Cell membrane</location>
        <topology evidence="1 8">Multi-pass membrane protein</topology>
    </subcellularLocation>
</comment>
<gene>
    <name evidence="8" type="primary">fluC</name>
    <name evidence="8" type="synonym">crcB</name>
    <name evidence="9" type="ORF">ACFQJ9_09730</name>
</gene>
<keyword evidence="3 8" id="KW-0812">Transmembrane</keyword>
<comment type="caution">
    <text evidence="8">Lacks conserved residue(s) required for the propagation of feature annotation.</text>
</comment>
<comment type="catalytic activity">
    <reaction evidence="7">
        <text>fluoride(in) = fluoride(out)</text>
        <dbReference type="Rhea" id="RHEA:76159"/>
        <dbReference type="ChEBI" id="CHEBI:17051"/>
    </reaction>
    <physiologicalReaction direction="left-to-right" evidence="7">
        <dbReference type="Rhea" id="RHEA:76160"/>
    </physiologicalReaction>
</comment>
<feature type="transmembrane region" description="Helical" evidence="8">
    <location>
        <begin position="67"/>
        <end position="87"/>
    </location>
</feature>
<feature type="transmembrane region" description="Helical" evidence="8">
    <location>
        <begin position="12"/>
        <end position="33"/>
    </location>
</feature>
<reference evidence="9 10" key="1">
    <citation type="journal article" date="2019" name="Int. J. Syst. Evol. Microbiol.">
        <title>The Global Catalogue of Microorganisms (GCM) 10K type strain sequencing project: providing services to taxonomists for standard genome sequencing and annotation.</title>
        <authorList>
            <consortium name="The Broad Institute Genomics Platform"/>
            <consortium name="The Broad Institute Genome Sequencing Center for Infectious Disease"/>
            <person name="Wu L."/>
            <person name="Ma J."/>
        </authorList>
    </citation>
    <scope>NUCLEOTIDE SEQUENCE [LARGE SCALE GENOMIC DNA]</scope>
    <source>
        <strain evidence="9 10">XZGYJ-43</strain>
    </source>
</reference>
<comment type="caution">
    <text evidence="9">The sequence shown here is derived from an EMBL/GenBank/DDBJ whole genome shotgun (WGS) entry which is preliminary data.</text>
</comment>
<dbReference type="GO" id="GO:0005886">
    <property type="term" value="C:plasma membrane"/>
    <property type="evidence" value="ECO:0007669"/>
    <property type="project" value="UniProtKB-SubCell"/>
</dbReference>
<evidence type="ECO:0000313" key="10">
    <source>
        <dbReference type="Proteomes" id="UP001596447"/>
    </source>
</evidence>
<evidence type="ECO:0000256" key="2">
    <source>
        <dbReference type="ARBA" id="ARBA00022475"/>
    </source>
</evidence>
<evidence type="ECO:0000256" key="4">
    <source>
        <dbReference type="ARBA" id="ARBA00022989"/>
    </source>
</evidence>
<dbReference type="HAMAP" id="MF_00454">
    <property type="entry name" value="FluC"/>
    <property type="match status" value="1"/>
</dbReference>
<accession>A0ABD5Z3C3</accession>
<dbReference type="Proteomes" id="UP001596447">
    <property type="component" value="Unassembled WGS sequence"/>
</dbReference>
<comment type="function">
    <text evidence="8">Fluoride-specific ion channel. Important for reducing fluoride concentration in the cell, thus reducing its toxicity.</text>
</comment>